<dbReference type="SUPFAM" id="SSF48452">
    <property type="entry name" value="TPR-like"/>
    <property type="match status" value="1"/>
</dbReference>
<evidence type="ECO:0000256" key="1">
    <source>
        <dbReference type="ARBA" id="ARBA00038494"/>
    </source>
</evidence>
<comment type="similarity">
    <text evidence="1">Belongs to the glycosyltransferase 2 family. WaaE/KdtX subfamily.</text>
</comment>
<dbReference type="Pfam" id="PF00535">
    <property type="entry name" value="Glycos_transf_2"/>
    <property type="match status" value="1"/>
</dbReference>
<dbReference type="EMBL" id="UGQS01000002">
    <property type="protein sequence ID" value="STZ76283.1"/>
    <property type="molecule type" value="Genomic_DNA"/>
</dbReference>
<dbReference type="PANTHER" id="PTHR43630">
    <property type="entry name" value="POLY-BETA-1,6-N-ACETYL-D-GLUCOSAMINE SYNTHASE"/>
    <property type="match status" value="1"/>
</dbReference>
<gene>
    <name evidence="3" type="ORF">NCTC10295_01044</name>
</gene>
<dbReference type="PANTHER" id="PTHR43630:SF2">
    <property type="entry name" value="GLYCOSYLTRANSFERASE"/>
    <property type="match status" value="1"/>
</dbReference>
<proteinExistence type="inferred from homology"/>
<dbReference type="Gene3D" id="3.90.550.10">
    <property type="entry name" value="Spore Coat Polysaccharide Biosynthesis Protein SpsA, Chain A"/>
    <property type="match status" value="1"/>
</dbReference>
<dbReference type="Proteomes" id="UP000254651">
    <property type="component" value="Unassembled WGS sequence"/>
</dbReference>
<evidence type="ECO:0000313" key="3">
    <source>
        <dbReference type="EMBL" id="STZ76283.1"/>
    </source>
</evidence>
<sequence>MSTICLNMIVKNEAAIIEETLANILEHVPLTYWVISDTGSSDDTPERIERFFAARGIKGELHHHEWKHFGHNRQLALDAAKGKADYLFLFDADDRIYGDLGLDADTELNADAYFLRMRGQHDKNRFYTRRLMLKNDLPWQWRGAVHEQLYLPPSAMRPNSQVLVDGDYYVVSGRFGARSQNPQKYYDDALMMERYFDENDDRDLCAQNAFFCGQSYRDAKMFDKAVEWYQKSIGYCQKGSEQRRYTLMMLAEQYKNLEQSEKAVCQWILAYDNSPHNAEALVYLAEYFLGQGANLVAFEYAEKSLSLREPHPLTVIVANKTVYRYGPHNAYLRAALGLERYEQAYTAYKHLLQLPEANAKLNRYLLKVTLLEPMQALISQDEPSERADIYRQIAAMEQLSEEDKVLQQQILADRAKYSHLK</sequence>
<dbReference type="InterPro" id="IPR029044">
    <property type="entry name" value="Nucleotide-diphossugar_trans"/>
</dbReference>
<dbReference type="SUPFAM" id="SSF53448">
    <property type="entry name" value="Nucleotide-diphospho-sugar transferases"/>
    <property type="match status" value="1"/>
</dbReference>
<evidence type="ECO:0000313" key="4">
    <source>
        <dbReference type="Proteomes" id="UP000254651"/>
    </source>
</evidence>
<organism evidence="3 4">
    <name type="scientific">Bergeriella denitrificans</name>
    <name type="common">Neisseria denitrificans</name>
    <dbReference type="NCBI Taxonomy" id="494"/>
    <lineage>
        <taxon>Bacteria</taxon>
        <taxon>Pseudomonadati</taxon>
        <taxon>Pseudomonadota</taxon>
        <taxon>Betaproteobacteria</taxon>
        <taxon>Neisseriales</taxon>
        <taxon>Neisseriaceae</taxon>
        <taxon>Bergeriella</taxon>
    </lineage>
</organism>
<dbReference type="GO" id="GO:0016740">
    <property type="term" value="F:transferase activity"/>
    <property type="evidence" value="ECO:0007669"/>
    <property type="project" value="UniProtKB-KW"/>
</dbReference>
<dbReference type="InterPro" id="IPR001173">
    <property type="entry name" value="Glyco_trans_2-like"/>
</dbReference>
<feature type="domain" description="Glycosyltransferase 2-like" evidence="2">
    <location>
        <begin position="8"/>
        <end position="99"/>
    </location>
</feature>
<accession>A0A378UHR1</accession>
<keyword evidence="3" id="KW-0808">Transferase</keyword>
<dbReference type="AlphaFoldDB" id="A0A378UHR1"/>
<protein>
    <submittedName>
        <fullName evidence="3">Glycosyl transferase family 2</fullName>
    </submittedName>
</protein>
<reference evidence="3 4" key="1">
    <citation type="submission" date="2018-06" db="EMBL/GenBank/DDBJ databases">
        <authorList>
            <consortium name="Pathogen Informatics"/>
            <person name="Doyle S."/>
        </authorList>
    </citation>
    <scope>NUCLEOTIDE SEQUENCE [LARGE SCALE GENOMIC DNA]</scope>
    <source>
        <strain evidence="3 4">NCTC10295</strain>
    </source>
</reference>
<dbReference type="Gene3D" id="1.25.40.10">
    <property type="entry name" value="Tetratricopeptide repeat domain"/>
    <property type="match status" value="1"/>
</dbReference>
<name>A0A378UHR1_BERDE</name>
<keyword evidence="4" id="KW-1185">Reference proteome</keyword>
<dbReference type="InterPro" id="IPR011990">
    <property type="entry name" value="TPR-like_helical_dom_sf"/>
</dbReference>
<evidence type="ECO:0000259" key="2">
    <source>
        <dbReference type="Pfam" id="PF00535"/>
    </source>
</evidence>